<accession>A0A4Z2J0A1</accession>
<gene>
    <name evidence="1" type="ORF">EYF80_005931</name>
</gene>
<comment type="caution">
    <text evidence="1">The sequence shown here is derived from an EMBL/GenBank/DDBJ whole genome shotgun (WGS) entry which is preliminary data.</text>
</comment>
<protein>
    <submittedName>
        <fullName evidence="1">Uncharacterized protein</fullName>
    </submittedName>
</protein>
<reference evidence="1 2" key="1">
    <citation type="submission" date="2019-03" db="EMBL/GenBank/DDBJ databases">
        <title>First draft genome of Liparis tanakae, snailfish: a comprehensive survey of snailfish specific genes.</title>
        <authorList>
            <person name="Kim W."/>
            <person name="Song I."/>
            <person name="Jeong J.-H."/>
            <person name="Kim D."/>
            <person name="Kim S."/>
            <person name="Ryu S."/>
            <person name="Song J.Y."/>
            <person name="Lee S.K."/>
        </authorList>
    </citation>
    <scope>NUCLEOTIDE SEQUENCE [LARGE SCALE GENOMIC DNA]</scope>
    <source>
        <tissue evidence="1">Muscle</tissue>
    </source>
</reference>
<dbReference type="AlphaFoldDB" id="A0A4Z2J0A1"/>
<sequence length="98" mass="11501">MILAGGERYSILRQHIRKEHKRRDCKTRYLNSVGNINNQFEDDRVERVQIVGLCFDVRRKSRVVVDVRPGLQQLLLRGGDDLYPRSCNTSWSDRALIM</sequence>
<dbReference type="Proteomes" id="UP000314294">
    <property type="component" value="Unassembled WGS sequence"/>
</dbReference>
<organism evidence="1 2">
    <name type="scientific">Liparis tanakae</name>
    <name type="common">Tanaka's snailfish</name>
    <dbReference type="NCBI Taxonomy" id="230148"/>
    <lineage>
        <taxon>Eukaryota</taxon>
        <taxon>Metazoa</taxon>
        <taxon>Chordata</taxon>
        <taxon>Craniata</taxon>
        <taxon>Vertebrata</taxon>
        <taxon>Euteleostomi</taxon>
        <taxon>Actinopterygii</taxon>
        <taxon>Neopterygii</taxon>
        <taxon>Teleostei</taxon>
        <taxon>Neoteleostei</taxon>
        <taxon>Acanthomorphata</taxon>
        <taxon>Eupercaria</taxon>
        <taxon>Perciformes</taxon>
        <taxon>Cottioidei</taxon>
        <taxon>Cottales</taxon>
        <taxon>Liparidae</taxon>
        <taxon>Liparis</taxon>
    </lineage>
</organism>
<evidence type="ECO:0000313" key="2">
    <source>
        <dbReference type="Proteomes" id="UP000314294"/>
    </source>
</evidence>
<dbReference type="EMBL" id="SRLO01000031">
    <property type="protein sequence ID" value="TNN83755.1"/>
    <property type="molecule type" value="Genomic_DNA"/>
</dbReference>
<evidence type="ECO:0000313" key="1">
    <source>
        <dbReference type="EMBL" id="TNN83755.1"/>
    </source>
</evidence>
<name>A0A4Z2J0A1_9TELE</name>
<proteinExistence type="predicted"/>
<keyword evidence="2" id="KW-1185">Reference proteome</keyword>